<evidence type="ECO:0000256" key="8">
    <source>
        <dbReference type="PIRSR" id="PIRSR628651-50"/>
    </source>
</evidence>
<feature type="binding site" evidence="9">
    <location>
        <position position="218"/>
    </location>
    <ligand>
        <name>Zn(2+)</name>
        <dbReference type="ChEBI" id="CHEBI:29105"/>
        <label>2</label>
    </ligand>
</feature>
<comment type="subcellular location">
    <subcellularLocation>
        <location evidence="1 11">Nucleus</location>
    </subcellularLocation>
</comment>
<proteinExistence type="inferred from homology"/>
<keyword evidence="4 10" id="KW-0863">Zinc-finger</keyword>
<dbReference type="GO" id="GO:0005829">
    <property type="term" value="C:cytosol"/>
    <property type="evidence" value="ECO:0007669"/>
    <property type="project" value="EnsemblFungi"/>
</dbReference>
<evidence type="ECO:0000256" key="5">
    <source>
        <dbReference type="ARBA" id="ARBA00022833"/>
    </source>
</evidence>
<comment type="domain">
    <text evidence="11">The PHD-type zinc finger mediates the binding to H3K4me3.</text>
</comment>
<evidence type="ECO:0000256" key="1">
    <source>
        <dbReference type="ARBA" id="ARBA00004123"/>
    </source>
</evidence>
<comment type="similarity">
    <text evidence="2 11">Belongs to the ING family.</text>
</comment>
<dbReference type="PROSITE" id="PS01359">
    <property type="entry name" value="ZF_PHD_1"/>
    <property type="match status" value="1"/>
</dbReference>
<keyword evidence="5 9" id="KW-0862">Zinc</keyword>
<feature type="binding site" evidence="9">
    <location>
        <position position="232"/>
    </location>
    <ligand>
        <name>Zn(2+)</name>
        <dbReference type="ChEBI" id="CHEBI:29105"/>
        <label>1</label>
    </ligand>
</feature>
<feature type="site" description="Histone H3K4me3 binding" evidence="8">
    <location>
        <position position="219"/>
    </location>
</feature>
<evidence type="ECO:0000256" key="4">
    <source>
        <dbReference type="ARBA" id="ARBA00022771"/>
    </source>
</evidence>
<evidence type="ECO:0000256" key="3">
    <source>
        <dbReference type="ARBA" id="ARBA00022723"/>
    </source>
</evidence>
<dbReference type="InterPro" id="IPR019786">
    <property type="entry name" value="Zinc_finger_PHD-type_CS"/>
</dbReference>
<evidence type="ECO:0000256" key="6">
    <source>
        <dbReference type="ARBA" id="ARBA00022853"/>
    </source>
</evidence>
<dbReference type="STRING" id="857566.A0A1E3PG82"/>
<evidence type="ECO:0000256" key="7">
    <source>
        <dbReference type="ARBA" id="ARBA00023242"/>
    </source>
</evidence>
<comment type="function">
    <text evidence="11">Component of an histone acetyltransferase complex.</text>
</comment>
<dbReference type="GO" id="GO:0008270">
    <property type="term" value="F:zinc ion binding"/>
    <property type="evidence" value="ECO:0007669"/>
    <property type="project" value="UniProtKB-KW"/>
</dbReference>
<dbReference type="PROSITE" id="PS50016">
    <property type="entry name" value="ZF_PHD_2"/>
    <property type="match status" value="1"/>
</dbReference>
<dbReference type="GO" id="GO:0140002">
    <property type="term" value="F:histone H3K4me3 reader activity"/>
    <property type="evidence" value="ECO:0007669"/>
    <property type="project" value="EnsemblFungi"/>
</dbReference>
<evidence type="ECO:0000256" key="9">
    <source>
        <dbReference type="PIRSR" id="PIRSR628651-51"/>
    </source>
</evidence>
<protein>
    <recommendedName>
        <fullName evidence="11">Chromatin modification-related protein</fullName>
    </recommendedName>
</protein>
<dbReference type="InterPro" id="IPR024610">
    <property type="entry name" value="ING_N_histone-binding"/>
</dbReference>
<feature type="region of interest" description="Disordered" evidence="12">
    <location>
        <begin position="136"/>
        <end position="178"/>
    </location>
</feature>
<dbReference type="InterPro" id="IPR013083">
    <property type="entry name" value="Znf_RING/FYVE/PHD"/>
</dbReference>
<gene>
    <name evidence="14" type="ORF">NADFUDRAFT_26999</name>
</gene>
<dbReference type="PANTHER" id="PTHR10333">
    <property type="entry name" value="INHIBITOR OF GROWTH PROTEIN"/>
    <property type="match status" value="1"/>
</dbReference>
<sequence>MDTASVLDQYVQDLSNIPNEIAHILEEIRDKDLKFYETRKRIQQRDNQIHKFIRTHGSLRPNPKEAQAYPKIRADFEKAIQLQDEKCELASTSLYLVAKHYKRLQKEIEKLENTGLLAPADEFADALATRLLLPTSRGTGTATPPHSGLTSSTGSSAHQTNNISGISYPGATSHVKRPAPTTATIATAASRKDSSLMGDEDEIYCFCRQVSFGDMIGCDNENCKYEWFHYGCVGLKEPPQGIWYCPACTKTTKEKETKKERKKK</sequence>
<dbReference type="SUPFAM" id="SSF57903">
    <property type="entry name" value="FYVE/PHD zinc finger"/>
    <property type="match status" value="1"/>
</dbReference>
<feature type="binding site" evidence="9">
    <location>
        <position position="223"/>
    </location>
    <ligand>
        <name>Zn(2+)</name>
        <dbReference type="ChEBI" id="CHEBI:29105"/>
        <label>2</label>
    </ligand>
</feature>
<dbReference type="SMART" id="SM01408">
    <property type="entry name" value="ING"/>
    <property type="match status" value="1"/>
</dbReference>
<dbReference type="GO" id="GO:0006355">
    <property type="term" value="P:regulation of DNA-templated transcription"/>
    <property type="evidence" value="ECO:0007669"/>
    <property type="project" value="TreeGrafter"/>
</dbReference>
<feature type="binding site" evidence="9">
    <location>
        <position position="229"/>
    </location>
    <ligand>
        <name>Zn(2+)</name>
        <dbReference type="ChEBI" id="CHEBI:29105"/>
        <label>1</label>
    </ligand>
</feature>
<feature type="domain" description="PHD-type" evidence="13">
    <location>
        <begin position="202"/>
        <end position="251"/>
    </location>
</feature>
<dbReference type="InterPro" id="IPR028651">
    <property type="entry name" value="ING_fam"/>
</dbReference>
<accession>A0A1E3PG82</accession>
<feature type="site" description="Histone H3K4me3 binding" evidence="8">
    <location>
        <position position="215"/>
    </location>
</feature>
<dbReference type="Pfam" id="PF12998">
    <property type="entry name" value="ING"/>
    <property type="match status" value="1"/>
</dbReference>
<dbReference type="InterPro" id="IPR019787">
    <property type="entry name" value="Znf_PHD-finger"/>
</dbReference>
<dbReference type="CDD" id="cd16858">
    <property type="entry name" value="ING_ING3_Yng2p"/>
    <property type="match status" value="1"/>
</dbReference>
<dbReference type="InterPro" id="IPR011011">
    <property type="entry name" value="Znf_FYVE_PHD"/>
</dbReference>
<feature type="binding site" evidence="9">
    <location>
        <position position="207"/>
    </location>
    <ligand>
        <name>Zn(2+)</name>
        <dbReference type="ChEBI" id="CHEBI:29105"/>
        <label>1</label>
    </ligand>
</feature>
<keyword evidence="15" id="KW-1185">Reference proteome</keyword>
<dbReference type="GO" id="GO:0051321">
    <property type="term" value="P:meiotic cell cycle"/>
    <property type="evidence" value="ECO:0007669"/>
    <property type="project" value="UniProtKB-KW"/>
</dbReference>
<dbReference type="AlphaFoldDB" id="A0A1E3PG82"/>
<dbReference type="Gene3D" id="3.30.40.10">
    <property type="entry name" value="Zinc/RING finger domain, C3HC4 (zinc finger)"/>
    <property type="match status" value="1"/>
</dbReference>
<evidence type="ECO:0000259" key="13">
    <source>
        <dbReference type="PROSITE" id="PS50016"/>
    </source>
</evidence>
<evidence type="ECO:0000313" key="14">
    <source>
        <dbReference type="EMBL" id="ODQ64415.1"/>
    </source>
</evidence>
<feature type="binding site" evidence="9">
    <location>
        <position position="248"/>
    </location>
    <ligand>
        <name>Zn(2+)</name>
        <dbReference type="ChEBI" id="CHEBI:29105"/>
        <label>2</label>
    </ligand>
</feature>
<feature type="binding site" evidence="9">
    <location>
        <position position="245"/>
    </location>
    <ligand>
        <name>Zn(2+)</name>
        <dbReference type="ChEBI" id="CHEBI:29105"/>
        <label>2</label>
    </ligand>
</feature>
<dbReference type="GO" id="GO:0005634">
    <property type="term" value="C:nucleus"/>
    <property type="evidence" value="ECO:0007669"/>
    <property type="project" value="UniProtKB-SubCell"/>
</dbReference>
<dbReference type="EMBL" id="KV454412">
    <property type="protein sequence ID" value="ODQ64415.1"/>
    <property type="molecule type" value="Genomic_DNA"/>
</dbReference>
<dbReference type="GO" id="GO:0006281">
    <property type="term" value="P:DNA repair"/>
    <property type="evidence" value="ECO:0007669"/>
    <property type="project" value="UniProtKB-KW"/>
</dbReference>
<dbReference type="PANTHER" id="PTHR10333:SF42">
    <property type="entry name" value="INHIBITOR OF GROWTH PROTEIN 5"/>
    <property type="match status" value="1"/>
</dbReference>
<organism evidence="14 15">
    <name type="scientific">Nadsonia fulvescens var. elongata DSM 6958</name>
    <dbReference type="NCBI Taxonomy" id="857566"/>
    <lineage>
        <taxon>Eukaryota</taxon>
        <taxon>Fungi</taxon>
        <taxon>Dikarya</taxon>
        <taxon>Ascomycota</taxon>
        <taxon>Saccharomycotina</taxon>
        <taxon>Dipodascomycetes</taxon>
        <taxon>Dipodascales</taxon>
        <taxon>Dipodascales incertae sedis</taxon>
        <taxon>Nadsonia</taxon>
    </lineage>
</organism>
<name>A0A1E3PG82_9ASCO</name>
<feature type="site" description="Histone H3K4me3 binding" evidence="8">
    <location>
        <position position="204"/>
    </location>
</feature>
<evidence type="ECO:0000256" key="11">
    <source>
        <dbReference type="RuleBase" id="RU361213"/>
    </source>
</evidence>
<evidence type="ECO:0000256" key="2">
    <source>
        <dbReference type="ARBA" id="ARBA00010210"/>
    </source>
</evidence>
<dbReference type="SMART" id="SM00249">
    <property type="entry name" value="PHD"/>
    <property type="match status" value="1"/>
</dbReference>
<dbReference type="Proteomes" id="UP000095009">
    <property type="component" value="Unassembled WGS sequence"/>
</dbReference>
<dbReference type="Gene3D" id="6.10.140.1740">
    <property type="match status" value="1"/>
</dbReference>
<evidence type="ECO:0000256" key="12">
    <source>
        <dbReference type="SAM" id="MobiDB-lite"/>
    </source>
</evidence>
<feature type="site" description="Histone H3K4me3 binding" evidence="8">
    <location>
        <position position="227"/>
    </location>
</feature>
<dbReference type="InterPro" id="IPR001965">
    <property type="entry name" value="Znf_PHD"/>
</dbReference>
<dbReference type="GO" id="GO:0032777">
    <property type="term" value="C:piccolo histone acetyltransferase complex"/>
    <property type="evidence" value="ECO:0007669"/>
    <property type="project" value="EnsemblFungi"/>
</dbReference>
<reference evidence="14 15" key="1">
    <citation type="journal article" date="2016" name="Proc. Natl. Acad. Sci. U.S.A.">
        <title>Comparative genomics of biotechnologically important yeasts.</title>
        <authorList>
            <person name="Riley R."/>
            <person name="Haridas S."/>
            <person name="Wolfe K.H."/>
            <person name="Lopes M.R."/>
            <person name="Hittinger C.T."/>
            <person name="Goeker M."/>
            <person name="Salamov A.A."/>
            <person name="Wisecaver J.H."/>
            <person name="Long T.M."/>
            <person name="Calvey C.H."/>
            <person name="Aerts A.L."/>
            <person name="Barry K.W."/>
            <person name="Choi C."/>
            <person name="Clum A."/>
            <person name="Coughlan A.Y."/>
            <person name="Deshpande S."/>
            <person name="Douglass A.P."/>
            <person name="Hanson S.J."/>
            <person name="Klenk H.-P."/>
            <person name="LaButti K.M."/>
            <person name="Lapidus A."/>
            <person name="Lindquist E.A."/>
            <person name="Lipzen A.M."/>
            <person name="Meier-Kolthoff J.P."/>
            <person name="Ohm R.A."/>
            <person name="Otillar R.P."/>
            <person name="Pangilinan J.L."/>
            <person name="Peng Y."/>
            <person name="Rokas A."/>
            <person name="Rosa C.A."/>
            <person name="Scheuner C."/>
            <person name="Sibirny A.A."/>
            <person name="Slot J.C."/>
            <person name="Stielow J.B."/>
            <person name="Sun H."/>
            <person name="Kurtzman C.P."/>
            <person name="Blackwell M."/>
            <person name="Grigoriev I.V."/>
            <person name="Jeffries T.W."/>
        </authorList>
    </citation>
    <scope>NUCLEOTIDE SEQUENCE [LARGE SCALE GENOMIC DNA]</scope>
    <source>
        <strain evidence="14 15">DSM 6958</strain>
    </source>
</reference>
<keyword evidence="7 11" id="KW-0539">Nucleus</keyword>
<comment type="subunit">
    <text evidence="11">Component of an histone acetyltransferase complex. Interacts with H3K4me3 and to a lesser extent with H3K4me2.</text>
</comment>
<dbReference type="CDD" id="cd15505">
    <property type="entry name" value="PHD_ING"/>
    <property type="match status" value="1"/>
</dbReference>
<keyword evidence="6 11" id="KW-0156">Chromatin regulator</keyword>
<dbReference type="OrthoDB" id="5411773at2759"/>
<evidence type="ECO:0000256" key="10">
    <source>
        <dbReference type="PROSITE-ProRule" id="PRU00146"/>
    </source>
</evidence>
<evidence type="ECO:0000313" key="15">
    <source>
        <dbReference type="Proteomes" id="UP000095009"/>
    </source>
</evidence>
<feature type="binding site" evidence="9">
    <location>
        <position position="205"/>
    </location>
    <ligand>
        <name>Zn(2+)</name>
        <dbReference type="ChEBI" id="CHEBI:29105"/>
        <label>1</label>
    </ligand>
</feature>
<dbReference type="GO" id="GO:0000786">
    <property type="term" value="C:nucleosome"/>
    <property type="evidence" value="ECO:0007669"/>
    <property type="project" value="EnsemblFungi"/>
</dbReference>
<feature type="compositionally biased region" description="Polar residues" evidence="12">
    <location>
        <begin position="136"/>
        <end position="165"/>
    </location>
</feature>
<dbReference type="GO" id="GO:0004402">
    <property type="term" value="F:histone acetyltransferase activity"/>
    <property type="evidence" value="ECO:0007669"/>
    <property type="project" value="EnsemblFungi"/>
</dbReference>
<keyword evidence="3 9" id="KW-0479">Metal-binding</keyword>
<dbReference type="GO" id="GO:0035267">
    <property type="term" value="C:NuA4 histone acetyltransferase complex"/>
    <property type="evidence" value="ECO:0007669"/>
    <property type="project" value="EnsemblFungi"/>
</dbReference>